<dbReference type="GO" id="GO:0016020">
    <property type="term" value="C:membrane"/>
    <property type="evidence" value="ECO:0007669"/>
    <property type="project" value="UniProtKB-SubCell"/>
</dbReference>
<keyword evidence="4 6" id="KW-0472">Membrane</keyword>
<dbReference type="InParanoid" id="A0A2N3MXE6"/>
<evidence type="ECO:0000256" key="6">
    <source>
        <dbReference type="SAM" id="Phobius"/>
    </source>
</evidence>
<dbReference type="PANTHER" id="PTHR33048:SF42">
    <property type="entry name" value="INTEGRAL MEMBRANE PROTEIN"/>
    <property type="match status" value="1"/>
</dbReference>
<dbReference type="Proteomes" id="UP000233524">
    <property type="component" value="Unassembled WGS sequence"/>
</dbReference>
<dbReference type="STRING" id="41688.A0A2N3MXE6"/>
<feature type="transmembrane region" description="Helical" evidence="6">
    <location>
        <begin position="35"/>
        <end position="60"/>
    </location>
</feature>
<comment type="subcellular location">
    <subcellularLocation>
        <location evidence="1">Membrane</location>
        <topology evidence="1">Multi-pass membrane protein</topology>
    </subcellularLocation>
</comment>
<protein>
    <recommendedName>
        <fullName evidence="7">Rhodopsin domain-containing protein</fullName>
    </recommendedName>
</protein>
<gene>
    <name evidence="8" type="ORF">jhhlp_008225</name>
</gene>
<dbReference type="EMBL" id="NLAX01001623">
    <property type="protein sequence ID" value="PKS04861.1"/>
    <property type="molecule type" value="Genomic_DNA"/>
</dbReference>
<comment type="similarity">
    <text evidence="5">Belongs to the SAT4 family.</text>
</comment>
<evidence type="ECO:0000313" key="9">
    <source>
        <dbReference type="Proteomes" id="UP000233524"/>
    </source>
</evidence>
<organism evidence="8 9">
    <name type="scientific">Lomentospora prolificans</name>
    <dbReference type="NCBI Taxonomy" id="41688"/>
    <lineage>
        <taxon>Eukaryota</taxon>
        <taxon>Fungi</taxon>
        <taxon>Dikarya</taxon>
        <taxon>Ascomycota</taxon>
        <taxon>Pezizomycotina</taxon>
        <taxon>Sordariomycetes</taxon>
        <taxon>Hypocreomycetidae</taxon>
        <taxon>Microascales</taxon>
        <taxon>Microascaceae</taxon>
        <taxon>Lomentospora</taxon>
    </lineage>
</organism>
<dbReference type="Pfam" id="PF20684">
    <property type="entry name" value="Fung_rhodopsin"/>
    <property type="match status" value="1"/>
</dbReference>
<evidence type="ECO:0000256" key="4">
    <source>
        <dbReference type="ARBA" id="ARBA00023136"/>
    </source>
</evidence>
<feature type="transmembrane region" description="Helical" evidence="6">
    <location>
        <begin position="121"/>
        <end position="138"/>
    </location>
</feature>
<evidence type="ECO:0000313" key="8">
    <source>
        <dbReference type="EMBL" id="PKS04861.1"/>
    </source>
</evidence>
<keyword evidence="3 6" id="KW-1133">Transmembrane helix</keyword>
<evidence type="ECO:0000259" key="7">
    <source>
        <dbReference type="Pfam" id="PF20684"/>
    </source>
</evidence>
<evidence type="ECO:0000256" key="1">
    <source>
        <dbReference type="ARBA" id="ARBA00004141"/>
    </source>
</evidence>
<accession>A0A2N3MXE6</accession>
<dbReference type="InterPro" id="IPR049326">
    <property type="entry name" value="Rhodopsin_dom_fungi"/>
</dbReference>
<feature type="domain" description="Rhodopsin" evidence="7">
    <location>
        <begin position="16"/>
        <end position="181"/>
    </location>
</feature>
<evidence type="ECO:0000256" key="3">
    <source>
        <dbReference type="ARBA" id="ARBA00022989"/>
    </source>
</evidence>
<dbReference type="AlphaFoldDB" id="A0A2N3MXE6"/>
<dbReference type="PANTHER" id="PTHR33048">
    <property type="entry name" value="PTH11-LIKE INTEGRAL MEMBRANE PROTEIN (AFU_ORTHOLOGUE AFUA_5G11245)"/>
    <property type="match status" value="1"/>
</dbReference>
<dbReference type="InterPro" id="IPR052337">
    <property type="entry name" value="SAT4-like"/>
</dbReference>
<dbReference type="OrthoDB" id="5417887at2759"/>
<keyword evidence="9" id="KW-1185">Reference proteome</keyword>
<comment type="caution">
    <text evidence="8">The sequence shown here is derived from an EMBL/GenBank/DDBJ whole genome shotgun (WGS) entry which is preliminary data.</text>
</comment>
<evidence type="ECO:0000256" key="2">
    <source>
        <dbReference type="ARBA" id="ARBA00022692"/>
    </source>
</evidence>
<dbReference type="VEuPathDB" id="FungiDB:jhhlp_008225"/>
<feature type="transmembrane region" description="Helical" evidence="6">
    <location>
        <begin position="158"/>
        <end position="181"/>
    </location>
</feature>
<name>A0A2N3MXE6_9PEZI</name>
<keyword evidence="2 6" id="KW-0812">Transmembrane</keyword>
<reference evidence="8 9" key="1">
    <citation type="journal article" date="2017" name="G3 (Bethesda)">
        <title>First Draft Genome Sequence of the Pathogenic Fungus Lomentospora prolificans (Formerly Scedosporium prolificans).</title>
        <authorList>
            <person name="Luo R."/>
            <person name="Zimin A."/>
            <person name="Workman R."/>
            <person name="Fan Y."/>
            <person name="Pertea G."/>
            <person name="Grossman N."/>
            <person name="Wear M.P."/>
            <person name="Jia B."/>
            <person name="Miller H."/>
            <person name="Casadevall A."/>
            <person name="Timp W."/>
            <person name="Zhang S.X."/>
            <person name="Salzberg S.L."/>
        </authorList>
    </citation>
    <scope>NUCLEOTIDE SEQUENCE [LARGE SCALE GENOMIC DNA]</scope>
    <source>
        <strain evidence="8 9">JHH-5317</strain>
    </source>
</reference>
<sequence length="196" mass="21172">MLVLLGMCSTTLAITSQSWSKTSFALTLLSVSDGWMSYFLWFAILSINILLGLGALFFWVSCTPLDKAWHPLVEGTCWDPSIIIMFGIISSVYSGFMDLTFSALAWKIILPLNLNIREKMACGVAMSMGVFAGVAAFIKASKIPSIDPNNGQDSMQLAIWGVAEPAVTIMAASVPALRLLIGKITEPKLKESDGEA</sequence>
<evidence type="ECO:0000256" key="5">
    <source>
        <dbReference type="ARBA" id="ARBA00038359"/>
    </source>
</evidence>
<proteinExistence type="inferred from homology"/>